<dbReference type="Pfam" id="PF00705">
    <property type="entry name" value="PCNA_N"/>
    <property type="match status" value="1"/>
</dbReference>
<comment type="caution">
    <text evidence="2">The sequence shown here is derived from an EMBL/GenBank/DDBJ whole genome shotgun (WGS) entry which is preliminary data.</text>
</comment>
<sequence length="230" mass="27060">METIKLLIFVQDAGYGSLLLFSREFTAELKQELKNTFTTEINFPPEEIKEKIKRFREEIKEHLIIVHIKKISCEITFDAFPLLKLIKALDSIITEIYLRITPKEIYIQFIDPSRICLTRIILSESFYKYYRDSKVCINIENFRKVLKCEANDKSLTTLQFGEKSLFLSINSKKFKPTINRTLDYIDLDLEDVPLDNLVSIDYSFSFSLEQQKFAYTMKNLGIYSDVIDIQ</sequence>
<organism evidence="2">
    <name type="scientific">marine sediment metagenome</name>
    <dbReference type="NCBI Taxonomy" id="412755"/>
    <lineage>
        <taxon>unclassified sequences</taxon>
        <taxon>metagenomes</taxon>
        <taxon>ecological metagenomes</taxon>
    </lineage>
</organism>
<protein>
    <recommendedName>
        <fullName evidence="1">Proliferating cell nuclear antigen PCNA N-terminal domain-containing protein</fullName>
    </recommendedName>
</protein>
<dbReference type="SUPFAM" id="SSF55979">
    <property type="entry name" value="DNA clamp"/>
    <property type="match status" value="1"/>
</dbReference>
<dbReference type="InterPro" id="IPR022648">
    <property type="entry name" value="Pr_cel_nuc_antig_N"/>
</dbReference>
<dbReference type="Gene3D" id="3.70.10.10">
    <property type="match status" value="1"/>
</dbReference>
<feature type="domain" description="Proliferating cell nuclear antigen PCNA N-terminal" evidence="1">
    <location>
        <begin position="82"/>
        <end position="189"/>
    </location>
</feature>
<dbReference type="GO" id="GO:0003677">
    <property type="term" value="F:DNA binding"/>
    <property type="evidence" value="ECO:0007669"/>
    <property type="project" value="InterPro"/>
</dbReference>
<dbReference type="EMBL" id="LAZR01001478">
    <property type="protein sequence ID" value="KKN43976.1"/>
    <property type="molecule type" value="Genomic_DNA"/>
</dbReference>
<gene>
    <name evidence="2" type="ORF">LCGC14_0697900</name>
</gene>
<name>A0A0F9T4K5_9ZZZZ</name>
<evidence type="ECO:0000259" key="1">
    <source>
        <dbReference type="Pfam" id="PF00705"/>
    </source>
</evidence>
<dbReference type="AlphaFoldDB" id="A0A0F9T4K5"/>
<dbReference type="InterPro" id="IPR046938">
    <property type="entry name" value="DNA_clamp_sf"/>
</dbReference>
<dbReference type="GO" id="GO:0006275">
    <property type="term" value="P:regulation of DNA replication"/>
    <property type="evidence" value="ECO:0007669"/>
    <property type="project" value="InterPro"/>
</dbReference>
<proteinExistence type="predicted"/>
<evidence type="ECO:0000313" key="2">
    <source>
        <dbReference type="EMBL" id="KKN43976.1"/>
    </source>
</evidence>
<accession>A0A0F9T4K5</accession>
<reference evidence="2" key="1">
    <citation type="journal article" date="2015" name="Nature">
        <title>Complex archaea that bridge the gap between prokaryotes and eukaryotes.</title>
        <authorList>
            <person name="Spang A."/>
            <person name="Saw J.H."/>
            <person name="Jorgensen S.L."/>
            <person name="Zaremba-Niedzwiedzka K."/>
            <person name="Martijn J."/>
            <person name="Lind A.E."/>
            <person name="van Eijk R."/>
            <person name="Schleper C."/>
            <person name="Guy L."/>
            <person name="Ettema T.J."/>
        </authorList>
    </citation>
    <scope>NUCLEOTIDE SEQUENCE</scope>
</reference>